<organism evidence="2 3">
    <name type="scientific">Saccharopolyspora gloriosae</name>
    <dbReference type="NCBI Taxonomy" id="455344"/>
    <lineage>
        <taxon>Bacteria</taxon>
        <taxon>Bacillati</taxon>
        <taxon>Actinomycetota</taxon>
        <taxon>Actinomycetes</taxon>
        <taxon>Pseudonocardiales</taxon>
        <taxon>Pseudonocardiaceae</taxon>
        <taxon>Saccharopolyspora</taxon>
    </lineage>
</organism>
<keyword evidence="3" id="KW-1185">Reference proteome</keyword>
<keyword evidence="2" id="KW-0223">Dioxygenase</keyword>
<dbReference type="AlphaFoldDB" id="A0A840NAU1"/>
<evidence type="ECO:0000313" key="3">
    <source>
        <dbReference type="Proteomes" id="UP000580474"/>
    </source>
</evidence>
<dbReference type="Pfam" id="PF13577">
    <property type="entry name" value="SnoaL_4"/>
    <property type="match status" value="1"/>
</dbReference>
<dbReference type="Proteomes" id="UP000580474">
    <property type="component" value="Unassembled WGS sequence"/>
</dbReference>
<proteinExistence type="predicted"/>
<comment type="caution">
    <text evidence="2">The sequence shown here is derived from an EMBL/GenBank/DDBJ whole genome shotgun (WGS) entry which is preliminary data.</text>
</comment>
<evidence type="ECO:0000259" key="1">
    <source>
        <dbReference type="Pfam" id="PF13577"/>
    </source>
</evidence>
<sequence length="165" mass="18568">MPTDDARVQRLVDRAEINDVQLRYASGTDSHDWELFRSCFTDEVEVDFSEGFGRPVARMKADDWVRGTAPRMESFAATQHMITNLVITFDGDDLATCVAYVRARHHLPNNTGGSDQTVYGYYTNRFERTSHGWRIAKVKLTALWMTGNFGLFQAALAPEESAAPA</sequence>
<keyword evidence="2" id="KW-0560">Oxidoreductase</keyword>
<accession>A0A840NAU1</accession>
<name>A0A840NAU1_9PSEU</name>
<protein>
    <submittedName>
        <fullName evidence="2">3-phenylpropionate/cinnamic acid dioxygenase small subunit</fullName>
    </submittedName>
</protein>
<evidence type="ECO:0000313" key="2">
    <source>
        <dbReference type="EMBL" id="MBB5069376.1"/>
    </source>
</evidence>
<dbReference type="InterPro" id="IPR037401">
    <property type="entry name" value="SnoaL-like"/>
</dbReference>
<dbReference type="InterPro" id="IPR032710">
    <property type="entry name" value="NTF2-like_dom_sf"/>
</dbReference>
<feature type="domain" description="SnoaL-like" evidence="1">
    <location>
        <begin position="9"/>
        <end position="138"/>
    </location>
</feature>
<dbReference type="RefSeq" id="WP_246456761.1">
    <property type="nucleotide sequence ID" value="NZ_JACHIV010000001.1"/>
</dbReference>
<dbReference type="SUPFAM" id="SSF54427">
    <property type="entry name" value="NTF2-like"/>
    <property type="match status" value="1"/>
</dbReference>
<dbReference type="EMBL" id="JACHIV010000001">
    <property type="protein sequence ID" value="MBB5069376.1"/>
    <property type="molecule type" value="Genomic_DNA"/>
</dbReference>
<dbReference type="Gene3D" id="3.10.450.50">
    <property type="match status" value="1"/>
</dbReference>
<dbReference type="GO" id="GO:0051213">
    <property type="term" value="F:dioxygenase activity"/>
    <property type="evidence" value="ECO:0007669"/>
    <property type="project" value="UniProtKB-KW"/>
</dbReference>
<reference evidence="2 3" key="1">
    <citation type="submission" date="2020-08" db="EMBL/GenBank/DDBJ databases">
        <title>Sequencing the genomes of 1000 actinobacteria strains.</title>
        <authorList>
            <person name="Klenk H.-P."/>
        </authorList>
    </citation>
    <scope>NUCLEOTIDE SEQUENCE [LARGE SCALE GENOMIC DNA]</scope>
    <source>
        <strain evidence="2 3">DSM 45582</strain>
    </source>
</reference>
<gene>
    <name evidence="2" type="ORF">BJ969_002464</name>
</gene>